<reference evidence="2" key="1">
    <citation type="journal article" date="2015" name="BMC Genomics">
        <title>Draft genome of a commonly misdiagnosed multidrug resistant pathogen Candida auris.</title>
        <authorList>
            <person name="Chatterjee S."/>
            <person name="Alampalli S.V."/>
            <person name="Nageshan R.K."/>
            <person name="Chettiar S.T."/>
            <person name="Joshi S."/>
            <person name="Tatu U.S."/>
        </authorList>
    </citation>
    <scope>NUCLEOTIDE SEQUENCE [LARGE SCALE GENOMIC DNA]</scope>
    <source>
        <strain evidence="2">6684</strain>
    </source>
</reference>
<sequence>MFVVIFFFFFSFFFFYIYTDNMSRGRFQVNDKSLICFMEYSTYPLKMSAIFGCNSPDGLDDHQETARRFRFVAIT</sequence>
<dbReference type="EMBL" id="LGST01000037">
    <property type="protein sequence ID" value="KND97955.1"/>
    <property type="molecule type" value="Genomic_DNA"/>
</dbReference>
<accession>A0A0L0NW97</accession>
<evidence type="ECO:0000313" key="2">
    <source>
        <dbReference type="Proteomes" id="UP000037122"/>
    </source>
</evidence>
<comment type="caution">
    <text evidence="1">The sequence shown here is derived from an EMBL/GenBank/DDBJ whole genome shotgun (WGS) entry which is preliminary data.</text>
</comment>
<dbReference type="Proteomes" id="UP000037122">
    <property type="component" value="Unassembled WGS sequence"/>
</dbReference>
<evidence type="ECO:0000313" key="1">
    <source>
        <dbReference type="EMBL" id="KND97955.1"/>
    </source>
</evidence>
<name>A0A0L0NW97_CANAR</name>
<dbReference type="VEuPathDB" id="FungiDB:QG37_05182"/>
<gene>
    <name evidence="1" type="ORF">QG37_05182</name>
</gene>
<protein>
    <submittedName>
        <fullName evidence="1">Uncharacterized protein</fullName>
    </submittedName>
</protein>
<proteinExistence type="predicted"/>
<dbReference type="AlphaFoldDB" id="A0A0L0NW97"/>
<organism evidence="1 2">
    <name type="scientific">Candidozyma auris</name>
    <name type="common">Yeast</name>
    <name type="synonym">Candida auris</name>
    <dbReference type="NCBI Taxonomy" id="498019"/>
    <lineage>
        <taxon>Eukaryota</taxon>
        <taxon>Fungi</taxon>
        <taxon>Dikarya</taxon>
        <taxon>Ascomycota</taxon>
        <taxon>Saccharomycotina</taxon>
        <taxon>Pichiomycetes</taxon>
        <taxon>Metschnikowiaceae</taxon>
        <taxon>Candidozyma</taxon>
    </lineage>
</organism>